<feature type="domain" description="C-type lysozyme inhibitor" evidence="6">
    <location>
        <begin position="39"/>
        <end position="116"/>
    </location>
</feature>
<accession>A0ABP9VFE5</accession>
<protein>
    <recommendedName>
        <fullName evidence="6">C-type lysozyme inhibitor domain-containing protein</fullName>
    </recommendedName>
</protein>
<evidence type="ECO:0000313" key="7">
    <source>
        <dbReference type="EMBL" id="GAA5503954.1"/>
    </source>
</evidence>
<keyword evidence="1 5" id="KW-0732">Signal</keyword>
<reference evidence="7 8" key="1">
    <citation type="submission" date="2024-02" db="EMBL/GenBank/DDBJ databases">
        <title>Deinococcus xinjiangensis NBRC 107630.</title>
        <authorList>
            <person name="Ichikawa N."/>
            <person name="Katano-Makiyama Y."/>
            <person name="Hidaka K."/>
        </authorList>
    </citation>
    <scope>NUCLEOTIDE SEQUENCE [LARGE SCALE GENOMIC DNA]</scope>
    <source>
        <strain evidence="7 8">NBRC 107630</strain>
    </source>
</reference>
<dbReference type="EMBL" id="BAABRN010000076">
    <property type="protein sequence ID" value="GAA5503954.1"/>
    <property type="molecule type" value="Genomic_DNA"/>
</dbReference>
<name>A0ABP9VFE5_9DEIO</name>
<keyword evidence="2" id="KW-0472">Membrane</keyword>
<evidence type="ECO:0000259" key="6">
    <source>
        <dbReference type="Pfam" id="PF09864"/>
    </source>
</evidence>
<proteinExistence type="predicted"/>
<evidence type="ECO:0000313" key="8">
    <source>
        <dbReference type="Proteomes" id="UP001458946"/>
    </source>
</evidence>
<evidence type="ECO:0000256" key="2">
    <source>
        <dbReference type="ARBA" id="ARBA00023136"/>
    </source>
</evidence>
<evidence type="ECO:0000256" key="3">
    <source>
        <dbReference type="ARBA" id="ARBA00023139"/>
    </source>
</evidence>
<evidence type="ECO:0000256" key="4">
    <source>
        <dbReference type="ARBA" id="ARBA00023288"/>
    </source>
</evidence>
<organism evidence="7 8">
    <name type="scientific">Deinococcus xinjiangensis</name>
    <dbReference type="NCBI Taxonomy" id="457454"/>
    <lineage>
        <taxon>Bacteria</taxon>
        <taxon>Thermotogati</taxon>
        <taxon>Deinococcota</taxon>
        <taxon>Deinococci</taxon>
        <taxon>Deinococcales</taxon>
        <taxon>Deinococcaceae</taxon>
        <taxon>Deinococcus</taxon>
    </lineage>
</organism>
<keyword evidence="4" id="KW-0449">Lipoprotein</keyword>
<comment type="caution">
    <text evidence="7">The sequence shown here is derived from an EMBL/GenBank/DDBJ whole genome shotgun (WGS) entry which is preliminary data.</text>
</comment>
<dbReference type="InterPro" id="IPR018660">
    <property type="entry name" value="MliC"/>
</dbReference>
<feature type="signal peptide" evidence="5">
    <location>
        <begin position="1"/>
        <end position="19"/>
    </location>
</feature>
<sequence length="129" mass="13247">MRKAIFLTLAATALGSALAGSAGAPVAAPIVLGHQSYSFTCGKQAVKVTYVTTGTEKSGNPVFMVLEYSGKTYGLAPAVSGSGSRYVGLAGLNNASGLEWWEHQGEATLSTFKGDNASNAKVILTCKTK</sequence>
<gene>
    <name evidence="7" type="ORF">Dxin01_03722</name>
</gene>
<dbReference type="RefSeq" id="WP_353543919.1">
    <property type="nucleotide sequence ID" value="NZ_BAABRN010000076.1"/>
</dbReference>
<dbReference type="Gene3D" id="2.40.128.200">
    <property type="match status" value="1"/>
</dbReference>
<keyword evidence="8" id="KW-1185">Reference proteome</keyword>
<keyword evidence="3" id="KW-0564">Palmitate</keyword>
<dbReference type="Proteomes" id="UP001458946">
    <property type="component" value="Unassembled WGS sequence"/>
</dbReference>
<feature type="chain" id="PRO_5045275642" description="C-type lysozyme inhibitor domain-containing protein" evidence="5">
    <location>
        <begin position="20"/>
        <end position="129"/>
    </location>
</feature>
<evidence type="ECO:0000256" key="1">
    <source>
        <dbReference type="ARBA" id="ARBA00022729"/>
    </source>
</evidence>
<dbReference type="Pfam" id="PF09864">
    <property type="entry name" value="MliC"/>
    <property type="match status" value="1"/>
</dbReference>
<dbReference type="InterPro" id="IPR036328">
    <property type="entry name" value="MliC_sf"/>
</dbReference>
<dbReference type="SUPFAM" id="SSF141488">
    <property type="entry name" value="YdhA-like"/>
    <property type="match status" value="1"/>
</dbReference>
<evidence type="ECO:0000256" key="5">
    <source>
        <dbReference type="SAM" id="SignalP"/>
    </source>
</evidence>